<dbReference type="EMBL" id="FNIE01000005">
    <property type="protein sequence ID" value="SDN62919.1"/>
    <property type="molecule type" value="Genomic_DNA"/>
</dbReference>
<evidence type="ECO:0000256" key="1">
    <source>
        <dbReference type="SAM" id="MobiDB-lite"/>
    </source>
</evidence>
<sequence>MCVGGRADGDDLCETEALGREEGDALVAEGEAEREAEPEADGLAEPEGAAPVSAETDAPPPENGTPPLVTEAVGPPVPAPPPAPPDS</sequence>
<reference evidence="2 3" key="1">
    <citation type="submission" date="2016-10" db="EMBL/GenBank/DDBJ databases">
        <authorList>
            <person name="de Groot N.N."/>
        </authorList>
    </citation>
    <scope>NUCLEOTIDE SEQUENCE [LARGE SCALE GENOMIC DNA]</scope>
    <source>
        <strain evidence="2 3">CGMCC 4.2022</strain>
    </source>
</reference>
<accession>A0A1H0CYI2</accession>
<feature type="compositionally biased region" description="Pro residues" evidence="1">
    <location>
        <begin position="75"/>
        <end position="87"/>
    </location>
</feature>
<protein>
    <submittedName>
        <fullName evidence="2">Uncharacterized protein</fullName>
    </submittedName>
</protein>
<evidence type="ECO:0000313" key="2">
    <source>
        <dbReference type="EMBL" id="SDN62919.1"/>
    </source>
</evidence>
<dbReference type="AlphaFoldDB" id="A0A1H0CYI2"/>
<keyword evidence="3" id="KW-1185">Reference proteome</keyword>
<feature type="region of interest" description="Disordered" evidence="1">
    <location>
        <begin position="1"/>
        <end position="87"/>
    </location>
</feature>
<feature type="non-terminal residue" evidence="2">
    <location>
        <position position="87"/>
    </location>
</feature>
<gene>
    <name evidence="2" type="ORF">SAMN05216259_1051</name>
</gene>
<proteinExistence type="predicted"/>
<dbReference type="Proteomes" id="UP000199341">
    <property type="component" value="Unassembled WGS sequence"/>
</dbReference>
<name>A0A1H0CYI2_9ACTN</name>
<evidence type="ECO:0000313" key="3">
    <source>
        <dbReference type="Proteomes" id="UP000199341"/>
    </source>
</evidence>
<organism evidence="2 3">
    <name type="scientific">Actinacidiphila guanduensis</name>
    <dbReference type="NCBI Taxonomy" id="310781"/>
    <lineage>
        <taxon>Bacteria</taxon>
        <taxon>Bacillati</taxon>
        <taxon>Actinomycetota</taxon>
        <taxon>Actinomycetes</taxon>
        <taxon>Kitasatosporales</taxon>
        <taxon>Streptomycetaceae</taxon>
        <taxon>Actinacidiphila</taxon>
    </lineage>
</organism>